<keyword evidence="2" id="KW-1185">Reference proteome</keyword>
<dbReference type="PANTHER" id="PTHR47698:SF2">
    <property type="entry name" value="FATTY-ACID-BINDING PROTEIN 3, CHLOROPLASTIC"/>
    <property type="match status" value="1"/>
</dbReference>
<organism evidence="1 2">
    <name type="scientific">Salix dunnii</name>
    <dbReference type="NCBI Taxonomy" id="1413687"/>
    <lineage>
        <taxon>Eukaryota</taxon>
        <taxon>Viridiplantae</taxon>
        <taxon>Streptophyta</taxon>
        <taxon>Embryophyta</taxon>
        <taxon>Tracheophyta</taxon>
        <taxon>Spermatophyta</taxon>
        <taxon>Magnoliopsida</taxon>
        <taxon>eudicotyledons</taxon>
        <taxon>Gunneridae</taxon>
        <taxon>Pentapetalae</taxon>
        <taxon>rosids</taxon>
        <taxon>fabids</taxon>
        <taxon>Malpighiales</taxon>
        <taxon>Salicaceae</taxon>
        <taxon>Saliceae</taxon>
        <taxon>Salix</taxon>
    </lineage>
</organism>
<dbReference type="Proteomes" id="UP000657918">
    <property type="component" value="Chromosome 11"/>
</dbReference>
<proteinExistence type="predicted"/>
<comment type="caution">
    <text evidence="1">The sequence shown here is derived from an EMBL/GenBank/DDBJ whole genome shotgun (WGS) entry which is preliminary data.</text>
</comment>
<dbReference type="SUPFAM" id="SSF54626">
    <property type="entry name" value="Chalcone isomerase"/>
    <property type="match status" value="1"/>
</dbReference>
<dbReference type="GO" id="GO:0009813">
    <property type="term" value="P:flavonoid biosynthetic process"/>
    <property type="evidence" value="ECO:0007669"/>
    <property type="project" value="UniProtKB-UniPathway"/>
</dbReference>
<dbReference type="Gene3D" id="1.10.890.20">
    <property type="match status" value="1"/>
</dbReference>
<evidence type="ECO:0000313" key="1">
    <source>
        <dbReference type="EMBL" id="KAF9672623.1"/>
    </source>
</evidence>
<dbReference type="OrthoDB" id="18193at2759"/>
<accession>A0A835MWZ1</accession>
<evidence type="ECO:0000313" key="2">
    <source>
        <dbReference type="Proteomes" id="UP000657918"/>
    </source>
</evidence>
<dbReference type="GO" id="GO:0009570">
    <property type="term" value="C:chloroplast stroma"/>
    <property type="evidence" value="ECO:0007669"/>
    <property type="project" value="TreeGrafter"/>
</dbReference>
<dbReference type="GO" id="GO:0006631">
    <property type="term" value="P:fatty acid metabolic process"/>
    <property type="evidence" value="ECO:0007669"/>
    <property type="project" value="TreeGrafter"/>
</dbReference>
<gene>
    <name evidence="1" type="ORF">SADUNF_Sadunf11G0061800</name>
</gene>
<dbReference type="EMBL" id="JADGMS010000011">
    <property type="protein sequence ID" value="KAF9672623.1"/>
    <property type="molecule type" value="Genomic_DNA"/>
</dbReference>
<sequence length="136" mass="14591">MTKAKPVTVAPRAAEFDSIAMHARALCNLANLVIIHKKRFTLCEIGVYLNHLKAISPRIKTATPVDESALSTFRSKVDLLRKEVCLSSDGIPSSVDATIESANVTSALFDVFFGDTPVSPSLKTSTAIGLATIINF</sequence>
<dbReference type="InterPro" id="IPR016089">
    <property type="entry name" value="Chalcone_isomerase_bundle_sf"/>
</dbReference>
<dbReference type="AlphaFoldDB" id="A0A835MWZ1"/>
<dbReference type="GO" id="GO:0016872">
    <property type="term" value="F:intramolecular lyase activity"/>
    <property type="evidence" value="ECO:0007669"/>
    <property type="project" value="InterPro"/>
</dbReference>
<dbReference type="InterPro" id="IPR036298">
    <property type="entry name" value="Chalcone_isomerase_sf"/>
</dbReference>
<dbReference type="UniPathway" id="UPA00154"/>
<protein>
    <submittedName>
        <fullName evidence="1">Uncharacterized protein</fullName>
    </submittedName>
</protein>
<name>A0A835MWZ1_9ROSI</name>
<dbReference type="GO" id="GO:0005504">
    <property type="term" value="F:fatty acid binding"/>
    <property type="evidence" value="ECO:0007669"/>
    <property type="project" value="TreeGrafter"/>
</dbReference>
<dbReference type="PANTHER" id="PTHR47698">
    <property type="entry name" value="FATTY-ACID-BINDING PROTEIN 3, CHLOROPLASTIC"/>
    <property type="match status" value="1"/>
</dbReference>
<reference evidence="1 2" key="1">
    <citation type="submission" date="2020-10" db="EMBL/GenBank/DDBJ databases">
        <title>Plant Genome Project.</title>
        <authorList>
            <person name="Zhang R.-G."/>
        </authorList>
    </citation>
    <scope>NUCLEOTIDE SEQUENCE [LARGE SCALE GENOMIC DNA]</scope>
    <source>
        <strain evidence="1">FAFU-HL-1</strain>
        <tissue evidence="1">Leaf</tissue>
    </source>
</reference>